<proteinExistence type="predicted"/>
<dbReference type="EMBL" id="JAAAPK010000020">
    <property type="protein sequence ID" value="NBC46289.1"/>
    <property type="molecule type" value="Genomic_DNA"/>
</dbReference>
<dbReference type="Proteomes" id="UP000537825">
    <property type="component" value="Unassembled WGS sequence"/>
</dbReference>
<dbReference type="Pfam" id="PF25973">
    <property type="entry name" value="BSH_CzcB"/>
    <property type="match status" value="1"/>
</dbReference>
<name>A0A7X5BWI1_9BACT</name>
<dbReference type="AlphaFoldDB" id="A0A7X5BWI1"/>
<evidence type="ECO:0000256" key="1">
    <source>
        <dbReference type="SAM" id="Phobius"/>
    </source>
</evidence>
<dbReference type="Gene3D" id="2.40.50.100">
    <property type="match status" value="1"/>
</dbReference>
<evidence type="ECO:0000259" key="2">
    <source>
        <dbReference type="Pfam" id="PF25973"/>
    </source>
</evidence>
<dbReference type="RefSeq" id="WP_139918558.1">
    <property type="nucleotide sequence ID" value="NZ_CBCSLE010000085.1"/>
</dbReference>
<feature type="transmembrane region" description="Helical" evidence="1">
    <location>
        <begin position="37"/>
        <end position="59"/>
    </location>
</feature>
<dbReference type="InterPro" id="IPR050739">
    <property type="entry name" value="MFP"/>
</dbReference>
<keyword evidence="1" id="KW-0472">Membrane</keyword>
<keyword evidence="1" id="KW-0812">Transmembrane</keyword>
<gene>
    <name evidence="3" type="ORF">GTZ93_41535</name>
</gene>
<organism evidence="3 4">
    <name type="scientific">Corallococcus exiguus</name>
    <dbReference type="NCBI Taxonomy" id="83462"/>
    <lineage>
        <taxon>Bacteria</taxon>
        <taxon>Pseudomonadati</taxon>
        <taxon>Myxococcota</taxon>
        <taxon>Myxococcia</taxon>
        <taxon>Myxococcales</taxon>
        <taxon>Cystobacterineae</taxon>
        <taxon>Myxococcaceae</taxon>
        <taxon>Corallococcus</taxon>
    </lineage>
</organism>
<dbReference type="InterPro" id="IPR058647">
    <property type="entry name" value="BSH_CzcB-like"/>
</dbReference>
<protein>
    <submittedName>
        <fullName evidence="3">HlyD family efflux transporter periplasmic adaptor subunit</fullName>
    </submittedName>
</protein>
<evidence type="ECO:0000313" key="4">
    <source>
        <dbReference type="Proteomes" id="UP000537825"/>
    </source>
</evidence>
<accession>A0A7X5BWI1</accession>
<dbReference type="PANTHER" id="PTHR30386">
    <property type="entry name" value="MEMBRANE FUSION SUBUNIT OF EMRAB-TOLC MULTIDRUG EFFLUX PUMP"/>
    <property type="match status" value="1"/>
</dbReference>
<dbReference type="SUPFAM" id="SSF111369">
    <property type="entry name" value="HlyD-like secretion proteins"/>
    <property type="match status" value="1"/>
</dbReference>
<evidence type="ECO:0000313" key="3">
    <source>
        <dbReference type="EMBL" id="NBC46289.1"/>
    </source>
</evidence>
<comment type="caution">
    <text evidence="3">The sequence shown here is derived from an EMBL/GenBank/DDBJ whole genome shotgun (WGS) entry which is preliminary data.</text>
</comment>
<sequence>MTSRPSPYRKEALEYRQRAHAESGGDLLRISPAWTRWAYWVLVGALACSLLFFCVGTLFEYAAGPALIRVEGKTDLTVAFSGVVLTVDVQPGQRVVAGQPLVHFASEQEQGTLARISREFELQLVRYLRDPSDEGARQALTGLRAERELAQARLEERTLRAPHAGVVGDLRLQPGQYISSGMRALSLLGDDATVVVLGFLPGQYRPLLVPGMDLRLELQGFAYEYRDLVIESVGDQIIGPAEARRFLGSELGDAIPLEGALVLVRARLPLRTFVREGRTFNYYDGMPARAEARVKSESILLTLVPGLKELLPHGG</sequence>
<keyword evidence="4" id="KW-1185">Reference proteome</keyword>
<keyword evidence="1" id="KW-1133">Transmembrane helix</keyword>
<reference evidence="3 4" key="1">
    <citation type="submission" date="2020-01" db="EMBL/GenBank/DDBJ databases">
        <title>The draft genome sequence of Corallococcus exiguus DSM 14696.</title>
        <authorList>
            <person name="Zhang X."/>
            <person name="Zhu H."/>
        </authorList>
    </citation>
    <scope>NUCLEOTIDE SEQUENCE [LARGE SCALE GENOMIC DNA]</scope>
    <source>
        <strain evidence="3 4">DSM 14696</strain>
    </source>
</reference>
<feature type="domain" description="CzcB-like barrel-sandwich hybrid" evidence="2">
    <location>
        <begin position="78"/>
        <end position="181"/>
    </location>
</feature>